<dbReference type="Gene3D" id="3.40.50.150">
    <property type="entry name" value="Vaccinia Virus protein VP39"/>
    <property type="match status" value="1"/>
</dbReference>
<dbReference type="InterPro" id="IPR029063">
    <property type="entry name" value="SAM-dependent_MTases_sf"/>
</dbReference>
<dbReference type="InterPro" id="IPR050447">
    <property type="entry name" value="Erg6_SMT_methyltransf"/>
</dbReference>
<dbReference type="PANTHER" id="PTHR44068">
    <property type="entry name" value="ZGC:194242"/>
    <property type="match status" value="1"/>
</dbReference>
<dbReference type="RefSeq" id="WP_154871238.1">
    <property type="nucleotide sequence ID" value="NZ_JBJHGH010000002.1"/>
</dbReference>
<evidence type="ECO:0000313" key="3">
    <source>
        <dbReference type="EMBL" id="MFK8976688.1"/>
    </source>
</evidence>
<gene>
    <name evidence="3" type="ORF">ACJBEI_15860</name>
</gene>
<dbReference type="PANTHER" id="PTHR44068:SF1">
    <property type="entry name" value="HYPOTHETICAL LOC100005854"/>
    <property type="match status" value="1"/>
</dbReference>
<dbReference type="EMBL" id="JBJHGH010000002">
    <property type="protein sequence ID" value="MFK8976688.1"/>
    <property type="molecule type" value="Genomic_DNA"/>
</dbReference>
<dbReference type="Proteomes" id="UP001622968">
    <property type="component" value="Unassembled WGS sequence"/>
</dbReference>
<sequence>MLSQNACLKYNEFVQKYQLHIYPMLAERMQRLFTECNVNRTLDLGIGPGDLTVFFAKQNVGQIDGLDINPFMLALANKKIASHDLSDRVKLVQGDVHSLPYPDACFDLVFSYSCFHHWEDPIQGLKECVRILKEGGALYLVDSYSDVKALLPQFQQQLDEYSYREIVKKAIEESIETSTIEQFLACASMSSYELRPVDFSEEELVAGIDYINYDNQLIIDSPRPTLWELIYRKPYVNQQRKKLL</sequence>
<protein>
    <submittedName>
        <fullName evidence="3">Class I SAM-dependent methyltransferase</fullName>
        <ecNumber evidence="3">2.1.1.-</ecNumber>
    </submittedName>
</protein>
<proteinExistence type="predicted"/>
<evidence type="ECO:0000256" key="1">
    <source>
        <dbReference type="ARBA" id="ARBA00022679"/>
    </source>
</evidence>
<keyword evidence="1 3" id="KW-0808">Transferase</keyword>
<evidence type="ECO:0000313" key="4">
    <source>
        <dbReference type="Proteomes" id="UP001622968"/>
    </source>
</evidence>
<feature type="domain" description="Methyltransferase type 11" evidence="2">
    <location>
        <begin position="42"/>
        <end position="139"/>
    </location>
</feature>
<dbReference type="GO" id="GO:0032259">
    <property type="term" value="P:methylation"/>
    <property type="evidence" value="ECO:0007669"/>
    <property type="project" value="UniProtKB-KW"/>
</dbReference>
<dbReference type="SUPFAM" id="SSF53335">
    <property type="entry name" value="S-adenosyl-L-methionine-dependent methyltransferases"/>
    <property type="match status" value="1"/>
</dbReference>
<reference evidence="3 4" key="1">
    <citation type="submission" date="2024-11" db="EMBL/GenBank/DDBJ databases">
        <title>Draft genomes of five putative biosurfactant-producing Serratia sp. isolates from Laguna de Bay, Philippines.</title>
        <authorList>
            <person name="Lantican N."/>
            <person name="Barredo G.A."/>
            <person name="Rosana A."/>
            <person name="Siababa A.C."/>
            <person name="Montecillo A."/>
        </authorList>
    </citation>
    <scope>NUCLEOTIDE SEQUENCE [LARGE SCALE GENOMIC DNA]</scope>
    <source>
        <strain evidence="3 4">WS11a</strain>
    </source>
</reference>
<dbReference type="InterPro" id="IPR013216">
    <property type="entry name" value="Methyltransf_11"/>
</dbReference>
<dbReference type="GO" id="GO:0008168">
    <property type="term" value="F:methyltransferase activity"/>
    <property type="evidence" value="ECO:0007669"/>
    <property type="project" value="UniProtKB-KW"/>
</dbReference>
<name>A0ABW8QMH5_9GAMM</name>
<accession>A0ABW8QMH5</accession>
<dbReference type="Pfam" id="PF08241">
    <property type="entry name" value="Methyltransf_11"/>
    <property type="match status" value="1"/>
</dbReference>
<keyword evidence="3" id="KW-0489">Methyltransferase</keyword>
<organism evidence="3 4">
    <name type="scientific">Serratia sarumanii</name>
    <dbReference type="NCBI Taxonomy" id="3020826"/>
    <lineage>
        <taxon>Bacteria</taxon>
        <taxon>Pseudomonadati</taxon>
        <taxon>Pseudomonadota</taxon>
        <taxon>Gammaproteobacteria</taxon>
        <taxon>Enterobacterales</taxon>
        <taxon>Yersiniaceae</taxon>
        <taxon>Serratia</taxon>
    </lineage>
</organism>
<comment type="caution">
    <text evidence="3">The sequence shown here is derived from an EMBL/GenBank/DDBJ whole genome shotgun (WGS) entry which is preliminary data.</text>
</comment>
<keyword evidence="4" id="KW-1185">Reference proteome</keyword>
<dbReference type="EC" id="2.1.1.-" evidence="3"/>
<evidence type="ECO:0000259" key="2">
    <source>
        <dbReference type="Pfam" id="PF08241"/>
    </source>
</evidence>
<dbReference type="CDD" id="cd02440">
    <property type="entry name" value="AdoMet_MTases"/>
    <property type="match status" value="1"/>
</dbReference>